<dbReference type="GO" id="GO:0000034">
    <property type="term" value="F:adenine deaminase activity"/>
    <property type="evidence" value="ECO:0007669"/>
    <property type="project" value="UniProtKB-UniRule"/>
</dbReference>
<dbReference type="EMBL" id="QRZM01000004">
    <property type="protein sequence ID" value="RGV75964.1"/>
    <property type="molecule type" value="Genomic_DNA"/>
</dbReference>
<organism evidence="9 10">
    <name type="scientific">Enterocloster bolteae</name>
    <dbReference type="NCBI Taxonomy" id="208479"/>
    <lineage>
        <taxon>Bacteria</taxon>
        <taxon>Bacillati</taxon>
        <taxon>Bacillota</taxon>
        <taxon>Clostridia</taxon>
        <taxon>Lachnospirales</taxon>
        <taxon>Lachnospiraceae</taxon>
        <taxon>Enterocloster</taxon>
    </lineage>
</organism>
<dbReference type="InterPro" id="IPR006680">
    <property type="entry name" value="Amidohydro-rel"/>
</dbReference>
<dbReference type="GO" id="GO:0006146">
    <property type="term" value="P:adenine catabolic process"/>
    <property type="evidence" value="ECO:0007669"/>
    <property type="project" value="InterPro"/>
</dbReference>
<dbReference type="InterPro" id="IPR032466">
    <property type="entry name" value="Metal_Hydrolase"/>
</dbReference>
<dbReference type="SUPFAM" id="SSF51556">
    <property type="entry name" value="Metallo-dependent hydrolases"/>
    <property type="match status" value="1"/>
</dbReference>
<dbReference type="PANTHER" id="PTHR11113">
    <property type="entry name" value="N-ACETYLGLUCOSAMINE-6-PHOSPHATE DEACETYLASE"/>
    <property type="match status" value="1"/>
</dbReference>
<evidence type="ECO:0000256" key="4">
    <source>
        <dbReference type="ARBA" id="ARBA00023211"/>
    </source>
</evidence>
<comment type="catalytic activity">
    <reaction evidence="5 6">
        <text>adenine + H2O + H(+) = hypoxanthine + NH4(+)</text>
        <dbReference type="Rhea" id="RHEA:23688"/>
        <dbReference type="ChEBI" id="CHEBI:15377"/>
        <dbReference type="ChEBI" id="CHEBI:15378"/>
        <dbReference type="ChEBI" id="CHEBI:16708"/>
        <dbReference type="ChEBI" id="CHEBI:17368"/>
        <dbReference type="ChEBI" id="CHEBI:28938"/>
        <dbReference type="EC" id="3.5.4.2"/>
    </reaction>
</comment>
<dbReference type="PANTHER" id="PTHR11113:SF2">
    <property type="entry name" value="ADENINE DEAMINASE"/>
    <property type="match status" value="1"/>
</dbReference>
<keyword evidence="3 6" id="KW-0378">Hydrolase</keyword>
<gene>
    <name evidence="6" type="primary">ade</name>
    <name evidence="9" type="ORF">DWW02_11300</name>
</gene>
<reference evidence="9 10" key="1">
    <citation type="submission" date="2018-08" db="EMBL/GenBank/DDBJ databases">
        <title>A genome reference for cultivated species of the human gut microbiota.</title>
        <authorList>
            <person name="Zou Y."/>
            <person name="Xue W."/>
            <person name="Luo G."/>
        </authorList>
    </citation>
    <scope>NUCLEOTIDE SEQUENCE [LARGE SCALE GENOMIC DNA]</scope>
    <source>
        <strain evidence="9 10">AF14-18</strain>
    </source>
</reference>
<proteinExistence type="inferred from homology"/>
<protein>
    <recommendedName>
        <fullName evidence="2 6">Adenine deaminase</fullName>
        <shortName evidence="6">Adenase</shortName>
        <shortName evidence="6">Adenine aminase</shortName>
        <ecNumber evidence="2 6">3.5.4.2</ecNumber>
    </recommendedName>
</protein>
<dbReference type="HAMAP" id="MF_01518">
    <property type="entry name" value="Adenine_deamin"/>
    <property type="match status" value="1"/>
</dbReference>
<dbReference type="Gene3D" id="3.20.20.140">
    <property type="entry name" value="Metal-dependent hydrolases"/>
    <property type="match status" value="1"/>
</dbReference>
<dbReference type="RefSeq" id="WP_002572278.1">
    <property type="nucleotide sequence ID" value="NZ_CAUHGS010000003.1"/>
</dbReference>
<dbReference type="Proteomes" id="UP000284543">
    <property type="component" value="Unassembled WGS sequence"/>
</dbReference>
<evidence type="ECO:0000256" key="2">
    <source>
        <dbReference type="ARBA" id="ARBA00012782"/>
    </source>
</evidence>
<accession>A0A412Z7E4</accession>
<feature type="domain" description="Adenine deaminase C-terminal" evidence="8">
    <location>
        <begin position="417"/>
        <end position="577"/>
    </location>
</feature>
<evidence type="ECO:0000256" key="6">
    <source>
        <dbReference type="HAMAP-Rule" id="MF_01518"/>
    </source>
</evidence>
<comment type="caution">
    <text evidence="9">The sequence shown here is derived from an EMBL/GenBank/DDBJ whole genome shotgun (WGS) entry which is preliminary data.</text>
</comment>
<evidence type="ECO:0000313" key="9">
    <source>
        <dbReference type="EMBL" id="RGV75964.1"/>
    </source>
</evidence>
<dbReference type="InterPro" id="IPR006679">
    <property type="entry name" value="Adenine_deam"/>
</dbReference>
<dbReference type="Pfam" id="PF01979">
    <property type="entry name" value="Amidohydro_1"/>
    <property type="match status" value="1"/>
</dbReference>
<evidence type="ECO:0000256" key="5">
    <source>
        <dbReference type="ARBA" id="ARBA00047720"/>
    </source>
</evidence>
<dbReference type="InterPro" id="IPR026912">
    <property type="entry name" value="Adenine_deam_C"/>
</dbReference>
<dbReference type="AlphaFoldDB" id="A0A412Z7E4"/>
<dbReference type="SUPFAM" id="SSF51338">
    <property type="entry name" value="Composite domain of metallo-dependent hydrolases"/>
    <property type="match status" value="1"/>
</dbReference>
<evidence type="ECO:0000259" key="7">
    <source>
        <dbReference type="Pfam" id="PF01979"/>
    </source>
</evidence>
<dbReference type="Gene3D" id="2.30.40.10">
    <property type="entry name" value="Urease, subunit C, domain 1"/>
    <property type="match status" value="1"/>
</dbReference>
<evidence type="ECO:0000313" key="10">
    <source>
        <dbReference type="Proteomes" id="UP000284543"/>
    </source>
</evidence>
<dbReference type="Pfam" id="PF13382">
    <property type="entry name" value="Adenine_deam_C"/>
    <property type="match status" value="1"/>
</dbReference>
<evidence type="ECO:0000256" key="1">
    <source>
        <dbReference type="ARBA" id="ARBA00006773"/>
    </source>
</evidence>
<keyword evidence="4 6" id="KW-0464">Manganese</keyword>
<comment type="cofactor">
    <cofactor evidence="6">
        <name>Mn(2+)</name>
        <dbReference type="ChEBI" id="CHEBI:29035"/>
    </cofactor>
</comment>
<feature type="domain" description="Amidohydrolase-related" evidence="7">
    <location>
        <begin position="75"/>
        <end position="360"/>
    </location>
</feature>
<comment type="similarity">
    <text evidence="1 6">Belongs to the metallo-dependent hydrolases superfamily. Adenine deaminase family.</text>
</comment>
<evidence type="ECO:0000259" key="8">
    <source>
        <dbReference type="Pfam" id="PF13382"/>
    </source>
</evidence>
<evidence type="ECO:0000256" key="3">
    <source>
        <dbReference type="ARBA" id="ARBA00022801"/>
    </source>
</evidence>
<dbReference type="InterPro" id="IPR011059">
    <property type="entry name" value="Metal-dep_hydrolase_composite"/>
</dbReference>
<sequence>MKIAVWMDRGKMVRAAMGEIPCDLTVCNIQLVNMFSGEVYPAQVDILDGIIVRVRTDNECPALPSERIFDGGGRYLIPGFIDSHLHVESTMMVPENFGRAVLPWGTTTIVMDPHEIANVLGIEGVSFMLDNAKKTPLRQFALAPSCVPSVPGAENSGAVFGEEEIARLLELPEVLGIAEIMNYVDVCRGDERMSRIISQGLKRNLYLQGHAPRLEGDALAAYLLAGPESDHECRSARECREKVRQGMHVNLKTSSLSNHLPDALEGIRDHRWHDSVSLCTDDVHAGVIYREGHLNRVVQKAIGYGAHPLDAIRYASYNAAREYGFDDLGAIAPGYVADMQLVDALDGRRPSHVFCRGKLVAEEGRYLGSPYDGGLKFTNTMKLSYLSGPGDFRLKAPASQGETLVIYSKYDGPFNKAFYETLPVEDGYICIRQDPNLAMACVCNRHGLNQRTVVPIRNFGITEGAIATTVSHDCHNLTMIYRDPEDAWIAAETLKRSGGGIAVVLNGKVLASLALPAAGLMSQLSVDSLAPQVEQVEKAVYDLCAGKSSLLKMSTFALAALPGAIMTDKGVLDGQSQTFMPVFR</sequence>
<name>A0A412Z7E4_9FIRM</name>
<dbReference type="EC" id="3.5.4.2" evidence="2 6"/>